<evidence type="ECO:0000256" key="2">
    <source>
        <dbReference type="ARBA" id="ARBA00012737"/>
    </source>
</evidence>
<dbReference type="InterPro" id="IPR051786">
    <property type="entry name" value="ASN_synthetase/amidase"/>
</dbReference>
<evidence type="ECO:0000256" key="3">
    <source>
        <dbReference type="ARBA" id="ARBA00048741"/>
    </source>
</evidence>
<dbReference type="SUPFAM" id="SSF56235">
    <property type="entry name" value="N-terminal nucleophile aminohydrolases (Ntn hydrolases)"/>
    <property type="match status" value="1"/>
</dbReference>
<dbReference type="Gene3D" id="3.60.20.10">
    <property type="entry name" value="Glutamine Phosphoribosylpyrophosphate, subunit 1, domain 1"/>
    <property type="match status" value="1"/>
</dbReference>
<dbReference type="GO" id="GO:0004066">
    <property type="term" value="F:asparagine synthase (glutamine-hydrolyzing) activity"/>
    <property type="evidence" value="ECO:0007669"/>
    <property type="project" value="UniProtKB-EC"/>
</dbReference>
<dbReference type="InterPro" id="IPR014729">
    <property type="entry name" value="Rossmann-like_a/b/a_fold"/>
</dbReference>
<dbReference type="Pfam" id="PF00733">
    <property type="entry name" value="Asn_synthase"/>
    <property type="match status" value="1"/>
</dbReference>
<name>A0A845AN43_9SPHN</name>
<evidence type="ECO:0000256" key="1">
    <source>
        <dbReference type="ARBA" id="ARBA00005187"/>
    </source>
</evidence>
<comment type="caution">
    <text evidence="5">The sequence shown here is derived from an EMBL/GenBank/DDBJ whole genome shotgun (WGS) entry which is preliminary data.</text>
</comment>
<dbReference type="AlphaFoldDB" id="A0A845AN43"/>
<dbReference type="EMBL" id="WTYE01000001">
    <property type="protein sequence ID" value="MXP33794.1"/>
    <property type="molecule type" value="Genomic_DNA"/>
</dbReference>
<dbReference type="Gene3D" id="3.40.50.620">
    <property type="entry name" value="HUPs"/>
    <property type="match status" value="1"/>
</dbReference>
<protein>
    <recommendedName>
        <fullName evidence="2">asparagine synthase (glutamine-hydrolyzing)</fullName>
        <ecNumber evidence="2">6.3.5.4</ecNumber>
    </recommendedName>
</protein>
<comment type="catalytic activity">
    <reaction evidence="3">
        <text>L-aspartate + L-glutamine + ATP + H2O = L-asparagine + L-glutamate + AMP + diphosphate + H(+)</text>
        <dbReference type="Rhea" id="RHEA:12228"/>
        <dbReference type="ChEBI" id="CHEBI:15377"/>
        <dbReference type="ChEBI" id="CHEBI:15378"/>
        <dbReference type="ChEBI" id="CHEBI:29985"/>
        <dbReference type="ChEBI" id="CHEBI:29991"/>
        <dbReference type="ChEBI" id="CHEBI:30616"/>
        <dbReference type="ChEBI" id="CHEBI:33019"/>
        <dbReference type="ChEBI" id="CHEBI:58048"/>
        <dbReference type="ChEBI" id="CHEBI:58359"/>
        <dbReference type="ChEBI" id="CHEBI:456215"/>
        <dbReference type="EC" id="6.3.5.4"/>
    </reaction>
</comment>
<dbReference type="EMBL" id="WTYE01000001">
    <property type="protein sequence ID" value="MXP31034.1"/>
    <property type="molecule type" value="Genomic_DNA"/>
</dbReference>
<keyword evidence="7" id="KW-1185">Reference proteome</keyword>
<dbReference type="PANTHER" id="PTHR43284:SF1">
    <property type="entry name" value="ASPARAGINE SYNTHETASE"/>
    <property type="match status" value="1"/>
</dbReference>
<dbReference type="GO" id="GO:0005829">
    <property type="term" value="C:cytosol"/>
    <property type="evidence" value="ECO:0007669"/>
    <property type="project" value="TreeGrafter"/>
</dbReference>
<evidence type="ECO:0000313" key="6">
    <source>
        <dbReference type="EMBL" id="MXP33794.1"/>
    </source>
</evidence>
<evidence type="ECO:0000259" key="4">
    <source>
        <dbReference type="Pfam" id="PF00733"/>
    </source>
</evidence>
<proteinExistence type="predicted"/>
<evidence type="ECO:0000313" key="5">
    <source>
        <dbReference type="EMBL" id="MXP31034.1"/>
    </source>
</evidence>
<dbReference type="InterPro" id="IPR029055">
    <property type="entry name" value="Ntn_hydrolases_N"/>
</dbReference>
<dbReference type="SUPFAM" id="SSF52402">
    <property type="entry name" value="Adenine nucleotide alpha hydrolases-like"/>
    <property type="match status" value="1"/>
</dbReference>
<dbReference type="PANTHER" id="PTHR43284">
    <property type="entry name" value="ASPARAGINE SYNTHETASE (GLUTAMINE-HYDROLYZING)"/>
    <property type="match status" value="1"/>
</dbReference>
<gene>
    <name evidence="5" type="ORF">GRI94_04255</name>
    <name evidence="6" type="ORF">GRI94_18345</name>
</gene>
<dbReference type="InterPro" id="IPR001962">
    <property type="entry name" value="Asn_synthase"/>
</dbReference>
<dbReference type="Proteomes" id="UP000446786">
    <property type="component" value="Unassembled WGS sequence"/>
</dbReference>
<dbReference type="GO" id="GO:0006529">
    <property type="term" value="P:asparagine biosynthetic process"/>
    <property type="evidence" value="ECO:0007669"/>
    <property type="project" value="InterPro"/>
</dbReference>
<sequence>MLTSDGAVLCQWGPGNVPIEANARVLLYGAIDNAQEIQAQLGLPRDASNAATYLSAVEAWGDAADTRIIGTYAAIIREGTTGIRISRSPWKAPPLFWTREKGRLLVSASPRLIFSAGYPKRLAAGRYAEMLYWIEPDPGAYWYEGLHKCPQGTIIHLSGECDRQYQWYTPASLPEVRLTDDREYVEAASGLLSDAVRASLAPSQKPGILLGGGLDSSLVAEEMLQQLQPGKFLESFTFTPHRDWRGHAPEGLFADDRPWVEGFAATRPQLNPHFCDNDGHDFDSLMEKLVLASGIFRPSTMISSVFDGPALQARQAGCDWLFDAGLGNNTFSNDGRWAYVEFLKQGKLRELWAMLRDQPGDTRSMPRRFLARSVLMLLPEKLRQAARIAVHGQPQSLSRDFSLLRKDAIRDYCLEDLARRRGDSRTGEWFRSREQWLEFVWRNCDYAPEMHTACEEVYGLRMRDVTAYRPLIEFCAGIPTEQFVRAGRQRWLARRMAQGRLPEDQRHNTNYGMHHADWHLRMSRRLPELRAELSAIKEDEELDALIDVERGLERIDNWPANTSHDLPTMQRHFHAIGGAVLTARYKRIIEGKNR</sequence>
<accession>A0A845AN43</accession>
<evidence type="ECO:0000313" key="7">
    <source>
        <dbReference type="Proteomes" id="UP000446786"/>
    </source>
</evidence>
<organism evidence="5 7">
    <name type="scientific">Parerythrobacter jejuensis</name>
    <dbReference type="NCBI Taxonomy" id="795812"/>
    <lineage>
        <taxon>Bacteria</taxon>
        <taxon>Pseudomonadati</taxon>
        <taxon>Pseudomonadota</taxon>
        <taxon>Alphaproteobacteria</taxon>
        <taxon>Sphingomonadales</taxon>
        <taxon>Erythrobacteraceae</taxon>
        <taxon>Parerythrobacter</taxon>
    </lineage>
</organism>
<reference evidence="5 7" key="1">
    <citation type="submission" date="2019-12" db="EMBL/GenBank/DDBJ databases">
        <title>Genomic-based taxomic classification of the family Erythrobacteraceae.</title>
        <authorList>
            <person name="Xu L."/>
        </authorList>
    </citation>
    <scope>NUCLEOTIDE SEQUENCE [LARGE SCALE GENOMIC DNA]</scope>
    <source>
        <strain evidence="5 7">JCM 16677</strain>
    </source>
</reference>
<dbReference type="EC" id="6.3.5.4" evidence="2"/>
<feature type="domain" description="Asparagine synthetase" evidence="4">
    <location>
        <begin position="470"/>
        <end position="562"/>
    </location>
</feature>
<comment type="pathway">
    <text evidence="1">Amino-acid biosynthesis; L-asparagine biosynthesis; L-asparagine from L-aspartate (L-Gln route): step 1/1.</text>
</comment>